<dbReference type="InterPro" id="IPR011701">
    <property type="entry name" value="MFS"/>
</dbReference>
<evidence type="ECO:0000256" key="6">
    <source>
        <dbReference type="SAM" id="Phobius"/>
    </source>
</evidence>
<gene>
    <name evidence="8" type="ORF">GCM10007320_43820</name>
</gene>
<dbReference type="InterPro" id="IPR001958">
    <property type="entry name" value="Tet-R_TetA/multi-R_MdtG-like"/>
</dbReference>
<evidence type="ECO:0000256" key="2">
    <source>
        <dbReference type="ARBA" id="ARBA00022448"/>
    </source>
</evidence>
<accession>A0ABQ3G6W8</accession>
<name>A0ABQ3G6W8_9BURK</name>
<protein>
    <submittedName>
        <fullName evidence="8">MFS transporter</fullName>
    </submittedName>
</protein>
<dbReference type="PROSITE" id="PS50850">
    <property type="entry name" value="MFS"/>
    <property type="match status" value="1"/>
</dbReference>
<sequence length="395" mass="40210">MQRLTLDRLAPFALLVLGTVLGLAGTDLVLPAIPALARDLGGTPAEAQWVLAAFTAGAAAGLLLFGALGAQQDWRRLLMVSAASFAAVSLAAACVDSIWLLIGLRFVQGACGAAAAVFAPAVIRALFQGPHAVRALAAFGSIEAMAPALAPLAGAALLARWDWRASFAVLAALGALLALALRWQAGRLPERLQLAADGSYVRLARNRCFVRLALSHAFSLAALLVIVFAAPAVFSRLSDAPVRAFVTMQMVGITAFVLVANGAGLVIERFGALQLLRLGSLLSAVSSAAIFGAALLGMGQTPVITVLFVLLCTGFGFRAPIGFHAALTSAQGDDTRAAACIVVAMLLTTALGTAVVAPFVDSGMAAPAAVAWLLACTAAVLGWRTAAPPAAGRAA</sequence>
<keyword evidence="5 6" id="KW-0472">Membrane</keyword>
<dbReference type="EMBL" id="BMYK01000017">
    <property type="protein sequence ID" value="GHC93159.1"/>
    <property type="molecule type" value="Genomic_DNA"/>
</dbReference>
<dbReference type="InterPro" id="IPR020846">
    <property type="entry name" value="MFS_dom"/>
</dbReference>
<feature type="transmembrane region" description="Helical" evidence="6">
    <location>
        <begin position="136"/>
        <end position="159"/>
    </location>
</feature>
<keyword evidence="2" id="KW-0813">Transport</keyword>
<feature type="transmembrane region" description="Helical" evidence="6">
    <location>
        <begin position="165"/>
        <end position="183"/>
    </location>
</feature>
<evidence type="ECO:0000259" key="7">
    <source>
        <dbReference type="PROSITE" id="PS50850"/>
    </source>
</evidence>
<dbReference type="SUPFAM" id="SSF103473">
    <property type="entry name" value="MFS general substrate transporter"/>
    <property type="match status" value="1"/>
</dbReference>
<keyword evidence="4 6" id="KW-1133">Transmembrane helix</keyword>
<comment type="subcellular location">
    <subcellularLocation>
        <location evidence="1">Membrane</location>
        <topology evidence="1">Multi-pass membrane protein</topology>
    </subcellularLocation>
</comment>
<keyword evidence="9" id="KW-1185">Reference proteome</keyword>
<dbReference type="Proteomes" id="UP000626210">
    <property type="component" value="Unassembled WGS sequence"/>
</dbReference>
<dbReference type="InterPro" id="IPR036259">
    <property type="entry name" value="MFS_trans_sf"/>
</dbReference>
<dbReference type="PANTHER" id="PTHR42718">
    <property type="entry name" value="MAJOR FACILITATOR SUPERFAMILY MULTIDRUG TRANSPORTER MFSC"/>
    <property type="match status" value="1"/>
</dbReference>
<feature type="domain" description="Major facilitator superfamily (MFS) profile" evidence="7">
    <location>
        <begin position="11"/>
        <end position="395"/>
    </location>
</feature>
<dbReference type="Pfam" id="PF07690">
    <property type="entry name" value="MFS_1"/>
    <property type="match status" value="1"/>
</dbReference>
<evidence type="ECO:0000256" key="4">
    <source>
        <dbReference type="ARBA" id="ARBA00022989"/>
    </source>
</evidence>
<evidence type="ECO:0000256" key="3">
    <source>
        <dbReference type="ARBA" id="ARBA00022692"/>
    </source>
</evidence>
<reference evidence="9" key="1">
    <citation type="journal article" date="2019" name="Int. J. Syst. Evol. Microbiol.">
        <title>The Global Catalogue of Microorganisms (GCM) 10K type strain sequencing project: providing services to taxonomists for standard genome sequencing and annotation.</title>
        <authorList>
            <consortium name="The Broad Institute Genomics Platform"/>
            <consortium name="The Broad Institute Genome Sequencing Center for Infectious Disease"/>
            <person name="Wu L."/>
            <person name="Ma J."/>
        </authorList>
    </citation>
    <scope>NUCLEOTIDE SEQUENCE [LARGE SCALE GENOMIC DNA]</scope>
    <source>
        <strain evidence="9">KCTC 23314</strain>
    </source>
</reference>
<evidence type="ECO:0000313" key="9">
    <source>
        <dbReference type="Proteomes" id="UP000626210"/>
    </source>
</evidence>
<dbReference type="RefSeq" id="WP_189689031.1">
    <property type="nucleotide sequence ID" value="NZ_BMYK01000017.1"/>
</dbReference>
<feature type="transmembrane region" description="Helical" evidence="6">
    <location>
        <begin position="49"/>
        <end position="70"/>
    </location>
</feature>
<comment type="caution">
    <text evidence="8">The sequence shown here is derived from an EMBL/GenBank/DDBJ whole genome shotgun (WGS) entry which is preliminary data.</text>
</comment>
<organism evidence="8 9">
    <name type="scientific">Pseudorhodoferax aquiterrae</name>
    <dbReference type="NCBI Taxonomy" id="747304"/>
    <lineage>
        <taxon>Bacteria</taxon>
        <taxon>Pseudomonadati</taxon>
        <taxon>Pseudomonadota</taxon>
        <taxon>Betaproteobacteria</taxon>
        <taxon>Burkholderiales</taxon>
        <taxon>Comamonadaceae</taxon>
    </lineage>
</organism>
<evidence type="ECO:0000256" key="5">
    <source>
        <dbReference type="ARBA" id="ARBA00023136"/>
    </source>
</evidence>
<feature type="transmembrane region" description="Helical" evidence="6">
    <location>
        <begin position="77"/>
        <end position="100"/>
    </location>
</feature>
<evidence type="ECO:0000313" key="8">
    <source>
        <dbReference type="EMBL" id="GHC93159.1"/>
    </source>
</evidence>
<feature type="transmembrane region" description="Helical" evidence="6">
    <location>
        <begin position="365"/>
        <end position="383"/>
    </location>
</feature>
<feature type="transmembrane region" description="Helical" evidence="6">
    <location>
        <begin position="278"/>
        <end position="298"/>
    </location>
</feature>
<feature type="transmembrane region" description="Helical" evidence="6">
    <location>
        <begin position="106"/>
        <end position="127"/>
    </location>
</feature>
<keyword evidence="3 6" id="KW-0812">Transmembrane</keyword>
<dbReference type="PRINTS" id="PR01035">
    <property type="entry name" value="TCRTETA"/>
</dbReference>
<feature type="transmembrane region" description="Helical" evidence="6">
    <location>
        <begin position="246"/>
        <end position="266"/>
    </location>
</feature>
<feature type="transmembrane region" description="Helical" evidence="6">
    <location>
        <begin position="12"/>
        <end position="37"/>
    </location>
</feature>
<feature type="transmembrane region" description="Helical" evidence="6">
    <location>
        <begin position="304"/>
        <end position="327"/>
    </location>
</feature>
<proteinExistence type="predicted"/>
<feature type="transmembrane region" description="Helical" evidence="6">
    <location>
        <begin position="212"/>
        <end position="234"/>
    </location>
</feature>
<feature type="transmembrane region" description="Helical" evidence="6">
    <location>
        <begin position="339"/>
        <end position="359"/>
    </location>
</feature>
<evidence type="ECO:0000256" key="1">
    <source>
        <dbReference type="ARBA" id="ARBA00004141"/>
    </source>
</evidence>
<dbReference type="Gene3D" id="1.20.1720.10">
    <property type="entry name" value="Multidrug resistance protein D"/>
    <property type="match status" value="1"/>
</dbReference>
<dbReference type="PANTHER" id="PTHR42718:SF9">
    <property type="entry name" value="MAJOR FACILITATOR SUPERFAMILY MULTIDRUG TRANSPORTER MFSC"/>
    <property type="match status" value="1"/>
</dbReference>